<evidence type="ECO:0000313" key="2">
    <source>
        <dbReference type="EMBL" id="CAG7617444.1"/>
    </source>
</evidence>
<sequence>MFSSNSLITTSQSRARPVPGARRFRPSAIGGAGVKSAPRRGERGPFAGSGYRSFGQRLADPQGAAGRFERAVVSLQKLPAS</sequence>
<gene>
    <name evidence="2" type="ORF">SBRY_120023</name>
</gene>
<proteinExistence type="predicted"/>
<dbReference type="EMBL" id="CAJVAX010000004">
    <property type="protein sequence ID" value="CAG7617444.1"/>
    <property type="molecule type" value="Genomic_DNA"/>
</dbReference>
<keyword evidence="3" id="KW-1185">Reference proteome</keyword>
<reference evidence="2" key="1">
    <citation type="submission" date="2021-06" db="EMBL/GenBank/DDBJ databases">
        <authorList>
            <person name="Arsene-Ploetze F."/>
        </authorList>
    </citation>
    <scope>NUCLEOTIDE SEQUENCE</scope>
    <source>
        <strain evidence="2">SBRY1</strain>
    </source>
</reference>
<accession>A0A9W4GXC1</accession>
<dbReference type="AlphaFoldDB" id="A0A9W4GXC1"/>
<protein>
    <submittedName>
        <fullName evidence="2">Uncharacterized protein</fullName>
    </submittedName>
</protein>
<feature type="region of interest" description="Disordered" evidence="1">
    <location>
        <begin position="1"/>
        <end position="52"/>
    </location>
</feature>
<comment type="caution">
    <text evidence="2">The sequence shown here is derived from an EMBL/GenBank/DDBJ whole genome shotgun (WGS) entry which is preliminary data.</text>
</comment>
<name>A0A9W4GXC1_9ACTN</name>
<dbReference type="Proteomes" id="UP001153328">
    <property type="component" value="Unassembled WGS sequence"/>
</dbReference>
<feature type="compositionally biased region" description="Polar residues" evidence="1">
    <location>
        <begin position="1"/>
        <end position="14"/>
    </location>
</feature>
<evidence type="ECO:0000313" key="3">
    <source>
        <dbReference type="Proteomes" id="UP001153328"/>
    </source>
</evidence>
<organism evidence="2 3">
    <name type="scientific">Actinacidiphila bryophytorum</name>
    <dbReference type="NCBI Taxonomy" id="1436133"/>
    <lineage>
        <taxon>Bacteria</taxon>
        <taxon>Bacillati</taxon>
        <taxon>Actinomycetota</taxon>
        <taxon>Actinomycetes</taxon>
        <taxon>Kitasatosporales</taxon>
        <taxon>Streptomycetaceae</taxon>
        <taxon>Actinacidiphila</taxon>
    </lineage>
</organism>
<evidence type="ECO:0000256" key="1">
    <source>
        <dbReference type="SAM" id="MobiDB-lite"/>
    </source>
</evidence>